<organism evidence="5 6">
    <name type="scientific">Oldenlandia corymbosa var. corymbosa</name>
    <dbReference type="NCBI Taxonomy" id="529605"/>
    <lineage>
        <taxon>Eukaryota</taxon>
        <taxon>Viridiplantae</taxon>
        <taxon>Streptophyta</taxon>
        <taxon>Embryophyta</taxon>
        <taxon>Tracheophyta</taxon>
        <taxon>Spermatophyta</taxon>
        <taxon>Magnoliopsida</taxon>
        <taxon>eudicotyledons</taxon>
        <taxon>Gunneridae</taxon>
        <taxon>Pentapetalae</taxon>
        <taxon>asterids</taxon>
        <taxon>lamiids</taxon>
        <taxon>Gentianales</taxon>
        <taxon>Rubiaceae</taxon>
        <taxon>Rubioideae</taxon>
        <taxon>Spermacoceae</taxon>
        <taxon>Hedyotis-Oldenlandia complex</taxon>
        <taxon>Oldenlandia</taxon>
    </lineage>
</organism>
<name>A0AAV1D0Q3_OLDCO</name>
<proteinExistence type="predicted"/>
<dbReference type="SMART" id="SM00343">
    <property type="entry name" value="ZnF_C2HC"/>
    <property type="match status" value="1"/>
</dbReference>
<keyword evidence="6" id="KW-1185">Reference proteome</keyword>
<feature type="compositionally biased region" description="Basic and acidic residues" evidence="2">
    <location>
        <begin position="507"/>
        <end position="519"/>
    </location>
</feature>
<dbReference type="Gene3D" id="2.30.31.10">
    <property type="entry name" value="Transcriptional Coactivator Pc4, Chain A"/>
    <property type="match status" value="1"/>
</dbReference>
<dbReference type="Proteomes" id="UP001161247">
    <property type="component" value="Chromosome 4"/>
</dbReference>
<evidence type="ECO:0000259" key="3">
    <source>
        <dbReference type="PROSITE" id="PS50158"/>
    </source>
</evidence>
<dbReference type="Pfam" id="PF08766">
    <property type="entry name" value="DEK_C"/>
    <property type="match status" value="1"/>
</dbReference>
<dbReference type="Pfam" id="PF02229">
    <property type="entry name" value="PC4"/>
    <property type="match status" value="1"/>
</dbReference>
<dbReference type="InterPro" id="IPR014876">
    <property type="entry name" value="DEK_C"/>
</dbReference>
<gene>
    <name evidence="5" type="ORF">OLC1_LOCUS10773</name>
</gene>
<feature type="region of interest" description="Disordered" evidence="2">
    <location>
        <begin position="452"/>
        <end position="481"/>
    </location>
</feature>
<dbReference type="Gene3D" id="4.10.60.10">
    <property type="entry name" value="Zinc finger, CCHC-type"/>
    <property type="match status" value="1"/>
</dbReference>
<dbReference type="EMBL" id="OX459121">
    <property type="protein sequence ID" value="CAI9101108.1"/>
    <property type="molecule type" value="Genomic_DNA"/>
</dbReference>
<dbReference type="GO" id="GO:0006355">
    <property type="term" value="P:regulation of DNA-templated transcription"/>
    <property type="evidence" value="ECO:0007669"/>
    <property type="project" value="InterPro"/>
</dbReference>
<dbReference type="InterPro" id="IPR001878">
    <property type="entry name" value="Znf_CCHC"/>
</dbReference>
<dbReference type="InterPro" id="IPR003173">
    <property type="entry name" value="PC4_C"/>
</dbReference>
<evidence type="ECO:0000256" key="2">
    <source>
        <dbReference type="SAM" id="MobiDB-lite"/>
    </source>
</evidence>
<dbReference type="Pfam" id="PF14223">
    <property type="entry name" value="Retrotran_gag_2"/>
    <property type="match status" value="1"/>
</dbReference>
<evidence type="ECO:0000313" key="6">
    <source>
        <dbReference type="Proteomes" id="UP001161247"/>
    </source>
</evidence>
<dbReference type="InterPro" id="IPR036875">
    <property type="entry name" value="Znf_CCHC_sf"/>
</dbReference>
<feature type="region of interest" description="Disordered" evidence="2">
    <location>
        <begin position="507"/>
        <end position="535"/>
    </location>
</feature>
<keyword evidence="1" id="KW-0862">Zinc</keyword>
<dbReference type="GO" id="GO:0008270">
    <property type="term" value="F:zinc ion binding"/>
    <property type="evidence" value="ECO:0007669"/>
    <property type="project" value="UniProtKB-KW"/>
</dbReference>
<dbReference type="SUPFAM" id="SSF57756">
    <property type="entry name" value="Retrovirus zinc finger-like domains"/>
    <property type="match status" value="1"/>
</dbReference>
<dbReference type="PANTHER" id="PTHR47592:SF6">
    <property type="entry name" value="PBF68 PROTEIN"/>
    <property type="match status" value="1"/>
</dbReference>
<dbReference type="GO" id="GO:0003677">
    <property type="term" value="F:DNA binding"/>
    <property type="evidence" value="ECO:0007669"/>
    <property type="project" value="InterPro"/>
</dbReference>
<feature type="domain" description="CCHC-type" evidence="3">
    <location>
        <begin position="491"/>
        <end position="506"/>
    </location>
</feature>
<sequence length="535" mass="59519">MEGEESIPDSKRRRIEETVVNILKESDLETATEHSVRAAASQLLGSDLSDGPDKWVVRRVIESFLLSTAADMVALLPPASSGISDGRVICKLSDKRNVALHDYNGKALVSIRDYYEKDGKQLPSGRGITLTGRQWSLFRDNIGAIEKAISNLDAKIRSSAAVVERKQSVTDVLDTSSGNDIAATLGTVASDQSKQITLPNVLVSEAAAGGRKVVPESVIAPEGSPTRPAEPFPVESVGPVDSQGDRSHNWTADIPRQSLTPLMTTRLDGKNYHSWVHLMEFFLNQVKVAYVLRHPCPSTEKAMSFEEAIQTKAAIRKWNDDEYICRHYILNSLCDNLFVEYSKKGHNAKDLWEELKLVYSDEDFGTARSQISKYVHFQMVDGISVVEQIQELQRILNAIMSSGIWIDENFHASVIISKLPPSWKDYRAKLMAEDEVLPCNMLMHRLKLEEESRNQRMKDKHSLGVRNNHQVPKPKNTPSGGVAAKKKVVCCYTCGKEGHISKYCPDKMKNNGIGRKENENGGQVTDASTKEEQAK</sequence>
<dbReference type="InterPro" id="IPR009044">
    <property type="entry name" value="ssDNA-bd_transcriptional_reg"/>
</dbReference>
<feature type="compositionally biased region" description="Basic and acidic residues" evidence="2">
    <location>
        <begin position="452"/>
        <end position="462"/>
    </location>
</feature>
<dbReference type="PROSITE" id="PS51998">
    <property type="entry name" value="DEK_C"/>
    <property type="match status" value="1"/>
</dbReference>
<dbReference type="PROSITE" id="PS50158">
    <property type="entry name" value="ZF_CCHC"/>
    <property type="match status" value="1"/>
</dbReference>
<evidence type="ECO:0000259" key="4">
    <source>
        <dbReference type="PROSITE" id="PS51998"/>
    </source>
</evidence>
<dbReference type="SUPFAM" id="SSF54447">
    <property type="entry name" value="ssDNA-binding transcriptional regulator domain"/>
    <property type="match status" value="1"/>
</dbReference>
<evidence type="ECO:0000313" key="5">
    <source>
        <dbReference type="EMBL" id="CAI9101108.1"/>
    </source>
</evidence>
<protein>
    <submittedName>
        <fullName evidence="5">OLC1v1038362C1</fullName>
    </submittedName>
</protein>
<keyword evidence="1" id="KW-0863">Zinc-finger</keyword>
<dbReference type="PANTHER" id="PTHR47592">
    <property type="entry name" value="PBF68 PROTEIN"/>
    <property type="match status" value="1"/>
</dbReference>
<dbReference type="AlphaFoldDB" id="A0AAV1D0Q3"/>
<feature type="domain" description="DEK-C" evidence="4">
    <location>
        <begin position="9"/>
        <end position="66"/>
    </location>
</feature>
<evidence type="ECO:0000256" key="1">
    <source>
        <dbReference type="PROSITE-ProRule" id="PRU00047"/>
    </source>
</evidence>
<reference evidence="5" key="1">
    <citation type="submission" date="2023-03" db="EMBL/GenBank/DDBJ databases">
        <authorList>
            <person name="Julca I."/>
        </authorList>
    </citation>
    <scope>NUCLEOTIDE SEQUENCE</scope>
</reference>
<keyword evidence="1" id="KW-0479">Metal-binding</keyword>
<accession>A0AAV1D0Q3</accession>